<dbReference type="PANTHER" id="PTHR35174">
    <property type="entry name" value="BLL7171 PROTEIN-RELATED"/>
    <property type="match status" value="1"/>
</dbReference>
<gene>
    <name evidence="3" type="ORF">NX780_22970</name>
</gene>
<dbReference type="SUPFAM" id="SSF54909">
    <property type="entry name" value="Dimeric alpha+beta barrel"/>
    <property type="match status" value="1"/>
</dbReference>
<dbReference type="Proteomes" id="UP001206572">
    <property type="component" value="Unassembled WGS sequence"/>
</dbReference>
<dbReference type="RefSeq" id="WP_258830215.1">
    <property type="nucleotide sequence ID" value="NZ_JANUHA010000024.1"/>
</dbReference>
<dbReference type="InterPro" id="IPR005545">
    <property type="entry name" value="YCII"/>
</dbReference>
<name>A0ABT2ASI8_9BURK</name>
<organism evidence="3 4">
    <name type="scientific">Massilia agri</name>
    <dbReference type="NCBI Taxonomy" id="1886785"/>
    <lineage>
        <taxon>Bacteria</taxon>
        <taxon>Pseudomonadati</taxon>
        <taxon>Pseudomonadota</taxon>
        <taxon>Betaproteobacteria</taxon>
        <taxon>Burkholderiales</taxon>
        <taxon>Oxalobacteraceae</taxon>
        <taxon>Telluria group</taxon>
        <taxon>Massilia</taxon>
    </lineage>
</organism>
<feature type="domain" description="YCII-related" evidence="2">
    <location>
        <begin position="1"/>
        <end position="112"/>
    </location>
</feature>
<dbReference type="InterPro" id="IPR011008">
    <property type="entry name" value="Dimeric_a/b-barrel"/>
</dbReference>
<dbReference type="PANTHER" id="PTHR35174:SF3">
    <property type="entry name" value="BLL7171 PROTEIN"/>
    <property type="match status" value="1"/>
</dbReference>
<dbReference type="Gene3D" id="3.30.70.1060">
    <property type="entry name" value="Dimeric alpha+beta barrel"/>
    <property type="match status" value="1"/>
</dbReference>
<protein>
    <submittedName>
        <fullName evidence="3">YciI family protein</fullName>
    </submittedName>
</protein>
<evidence type="ECO:0000256" key="1">
    <source>
        <dbReference type="ARBA" id="ARBA00007689"/>
    </source>
</evidence>
<proteinExistence type="inferred from homology"/>
<evidence type="ECO:0000313" key="3">
    <source>
        <dbReference type="EMBL" id="MCS0599214.1"/>
    </source>
</evidence>
<accession>A0ABT2ASI8</accession>
<evidence type="ECO:0000313" key="4">
    <source>
        <dbReference type="Proteomes" id="UP001206572"/>
    </source>
</evidence>
<dbReference type="Pfam" id="PF03795">
    <property type="entry name" value="YCII"/>
    <property type="match status" value="1"/>
</dbReference>
<keyword evidence="4" id="KW-1185">Reference proteome</keyword>
<evidence type="ECO:0000259" key="2">
    <source>
        <dbReference type="Pfam" id="PF03795"/>
    </source>
</evidence>
<dbReference type="EMBL" id="JANUHA010000024">
    <property type="protein sequence ID" value="MCS0599214.1"/>
    <property type="molecule type" value="Genomic_DNA"/>
</dbReference>
<comment type="caution">
    <text evidence="3">The sequence shown here is derived from an EMBL/GenBank/DDBJ whole genome shotgun (WGS) entry which is preliminary data.</text>
</comment>
<sequence length="116" mass="12582">MEYMILIYADEQLYSDMPEADLAALMAEYGRYAQEMEAAGVLRGGSELAPVHAATTVRLRGGKVVCSDGPFAETKEQLGGYMLIECDNLDEAIKWAARCPSAAQGSIELRPLVHNG</sequence>
<comment type="similarity">
    <text evidence="1">Belongs to the YciI family.</text>
</comment>
<reference evidence="3 4" key="1">
    <citation type="submission" date="2022-08" db="EMBL/GenBank/DDBJ databases">
        <title>Reclassification of Massilia species as members of the genera Telluria, Duganella, Pseudoduganella, Mokoshia gen. nov. and Zemynaea gen. nov. using orthogonal and non-orthogonal genome-based approaches.</title>
        <authorList>
            <person name="Bowman J.P."/>
        </authorList>
    </citation>
    <scope>NUCLEOTIDE SEQUENCE [LARGE SCALE GENOMIC DNA]</scope>
    <source>
        <strain evidence="3 4">JCM 31661</strain>
    </source>
</reference>